<proteinExistence type="inferred from homology"/>
<dbReference type="AlphaFoldDB" id="A0A0K0FU42"/>
<feature type="domain" description="Mediator complex subunit MED14 N-terminal" evidence="8">
    <location>
        <begin position="10"/>
        <end position="199"/>
    </location>
</feature>
<dbReference type="InterPro" id="IPR055122">
    <property type="entry name" value="Med14_N"/>
</dbReference>
<reference evidence="11" key="2">
    <citation type="submission" date="2015-08" db="UniProtKB">
        <authorList>
            <consortium name="WormBaseParasite"/>
        </authorList>
    </citation>
    <scope>IDENTIFICATION</scope>
</reference>
<feature type="domain" description="Mediator of RNA polymerase II transcription subunit 14 RM3" evidence="9">
    <location>
        <begin position="356"/>
        <end position="467"/>
    </location>
</feature>
<accession>A0A0K0FU42</accession>
<dbReference type="GO" id="GO:0006357">
    <property type="term" value="P:regulation of transcription by RNA polymerase II"/>
    <property type="evidence" value="ECO:0007669"/>
    <property type="project" value="InterPro"/>
</dbReference>
<dbReference type="InterPro" id="IPR056879">
    <property type="entry name" value="RM3_Med14"/>
</dbReference>
<evidence type="ECO:0000256" key="7">
    <source>
        <dbReference type="RuleBase" id="RU365082"/>
    </source>
</evidence>
<dbReference type="InterPro" id="IPR013947">
    <property type="entry name" value="Mediator_Med14"/>
</dbReference>
<name>A0A0K0FU42_STRVS</name>
<dbReference type="PANTHER" id="PTHR12809:SF2">
    <property type="entry name" value="MEDIATOR OF RNA POLYMERASE II TRANSCRIPTION SUBUNIT 14"/>
    <property type="match status" value="1"/>
</dbReference>
<protein>
    <recommendedName>
        <fullName evidence="7">Mediator of RNA polymerase II transcription subunit 14</fullName>
    </recommendedName>
    <alternativeName>
        <fullName evidence="7">Mediator complex subunit 14</fullName>
    </alternativeName>
</protein>
<reference evidence="10" key="1">
    <citation type="submission" date="2014-07" db="EMBL/GenBank/DDBJ databases">
        <authorList>
            <person name="Martin A.A"/>
            <person name="De Silva N."/>
        </authorList>
    </citation>
    <scope>NUCLEOTIDE SEQUENCE</scope>
</reference>
<evidence type="ECO:0000313" key="10">
    <source>
        <dbReference type="Proteomes" id="UP000035680"/>
    </source>
</evidence>
<evidence type="ECO:0000256" key="3">
    <source>
        <dbReference type="ARBA" id="ARBA00023015"/>
    </source>
</evidence>
<keyword evidence="5 7" id="KW-0804">Transcription</keyword>
<comment type="subunit">
    <text evidence="7">Component of the Mediator complex.</text>
</comment>
<dbReference type="STRING" id="75913.A0A0K0FU42"/>
<dbReference type="Pfam" id="PF25065">
    <property type="entry name" value="RM3_Med14"/>
    <property type="match status" value="1"/>
</dbReference>
<dbReference type="Proteomes" id="UP000035680">
    <property type="component" value="Unassembled WGS sequence"/>
</dbReference>
<dbReference type="Pfam" id="PF08638">
    <property type="entry name" value="Med14"/>
    <property type="match status" value="1"/>
</dbReference>
<comment type="subcellular location">
    <subcellularLocation>
        <location evidence="1 7">Nucleus</location>
    </subcellularLocation>
</comment>
<evidence type="ECO:0000259" key="8">
    <source>
        <dbReference type="Pfam" id="PF08638"/>
    </source>
</evidence>
<evidence type="ECO:0000256" key="2">
    <source>
        <dbReference type="ARBA" id="ARBA00007813"/>
    </source>
</evidence>
<evidence type="ECO:0000313" key="11">
    <source>
        <dbReference type="WBParaSite" id="SVE_1585400.1"/>
    </source>
</evidence>
<dbReference type="GO" id="GO:0070847">
    <property type="term" value="C:core mediator complex"/>
    <property type="evidence" value="ECO:0007669"/>
    <property type="project" value="TreeGrafter"/>
</dbReference>
<keyword evidence="3 7" id="KW-0805">Transcription regulation</keyword>
<dbReference type="WBParaSite" id="SVE_1585400.1">
    <property type="protein sequence ID" value="SVE_1585400.1"/>
    <property type="gene ID" value="SVE_1585400"/>
</dbReference>
<evidence type="ECO:0000256" key="6">
    <source>
        <dbReference type="ARBA" id="ARBA00023242"/>
    </source>
</evidence>
<comment type="function">
    <text evidence="7">Component of the Mediator complex, a coactivator involved in the regulated transcription of nearly all RNA polymerase II-dependent genes. Mediator functions as a bridge to convey information from gene-specific regulatory proteins to the basal RNA polymerase II transcription machinery. Mediator is recruited to promoters by direct interactions with regulatory proteins and serves as a scaffold for the assembly of a functional preinitiation complex with RNA polymerase II and the general transcription factors.</text>
</comment>
<organism evidence="10 11">
    <name type="scientific">Strongyloides venezuelensis</name>
    <name type="common">Threadworm</name>
    <dbReference type="NCBI Taxonomy" id="75913"/>
    <lineage>
        <taxon>Eukaryota</taxon>
        <taxon>Metazoa</taxon>
        <taxon>Ecdysozoa</taxon>
        <taxon>Nematoda</taxon>
        <taxon>Chromadorea</taxon>
        <taxon>Rhabditida</taxon>
        <taxon>Tylenchina</taxon>
        <taxon>Panagrolaimomorpha</taxon>
        <taxon>Strongyloidoidea</taxon>
        <taxon>Strongyloididae</taxon>
        <taxon>Strongyloides</taxon>
    </lineage>
</organism>
<dbReference type="PANTHER" id="PTHR12809">
    <property type="entry name" value="MEDIATOR COMPLEX SUBUNIT"/>
    <property type="match status" value="1"/>
</dbReference>
<keyword evidence="4 7" id="KW-0010">Activator</keyword>
<evidence type="ECO:0000256" key="4">
    <source>
        <dbReference type="ARBA" id="ARBA00023159"/>
    </source>
</evidence>
<dbReference type="GO" id="GO:0016592">
    <property type="term" value="C:mediator complex"/>
    <property type="evidence" value="ECO:0007669"/>
    <property type="project" value="UniProtKB-UniRule"/>
</dbReference>
<keyword evidence="10" id="KW-1185">Reference proteome</keyword>
<sequence>MNYDGGNDSVPFGVLLKYSCHKISQELIVISELLPKYKDYNRKITITEFSYMARCLVSKILAIVKWLRSYNEHKTCKEIQSFLETQEHYFRDTADALCAIARNELVIARVPMYEVDAAVRLSYGQDIIMPLAIKKRFVPEKHLTKTERSKILAAINKNIYSRLSVISSILPSKIEGITIKNGIMTLTVSGEFEVSLTLFNDDLSTKWTLLDIKILIEQYDVGYGKKLVHPMQLFSMHQYLQQKMLVSKNPMVDLYNYLHDFCTSLQLDVLFCETSQLIGAQYKNKLIIEKYDQDGGVLIISFWPALKRKQCVPSQYKIKVFKDTSKLNNGLRVMQYPLRRSMPTLDLDTGRLSMCRLINETVLIYAKEKLFNLKEKLTRLKPYTYVEVTGGNYPKIDYWLFEESEHPEEECLTVHVNLFTGKFVLTLPSFKCKDMLEKLADMLNNDAPNKDLEVSIRDLKMQFLVNRIKKVYAEIKLPLIKENIDLKDVNITCDDDRRIFARITNTDSFIVTQLVANKDENEILFNFFVYEKRKKILTKYFSFYGDEINIGNKKLNKAGSLWERSIEGLGNNVQMFSQTFTKYIGKRDVWIGNYKNLLSSCYVILHEWQLNAISKAYSKGSCGGRDIKRECNNVPYLTLNSTKTLSVCGTGKVLPYEKCFMRMDDRWCYQKPGAYTVELFIRNVALKVDYYVNCPARENLSHKYGVKGTTICIPYNIYWLYPSDFTEKIAGILASERCRILKFYKLLEDIAPHYYKFFNQYCSVKHLSNYKIVFAYGEDRKYLLYLMFYGSTAEYYKFGFGQDSSINYVNDTGSDVTSPWKKGFNAHNNVHEHLLKWKLDKKHLHHLLLYVIKTCTPISILYNINIPQMYSGVFVNEMVNRNYQMKKLAPARLVAIDEYHIRLIFADAVVEFWIGSEDNVLICDVSKDSFKISGLHSVIYTYSSEMKLYNKPFLEMTNDECDRFFEVRNEHFQVNSNTLKKLCLNVESGNQYGVLIEYLHSQHIINHIKLLTKVYSLEEAECPPILNFFNISTTKGSVSFNVQYLLLDTETRDHNNINTIIYIDTNYFTLRIILDIDAGFPVQESLIQISQKYFEEIICYNYNNLSFFGFFKLLLTPSQDALNAVENIFRYELENTISHNRSSVSIKWDSENSRSGQNVNVLNSFVESNFDEGYVLIPVKITDVVKEKRTLLNTNVFHLKYHYHTGLVESTDDEEVYPNLNSYLLTYSKEARTYKKDPVLLSIQNIIKNYIPVLKS</sequence>
<keyword evidence="6 7" id="KW-0539">Nucleus</keyword>
<evidence type="ECO:0000256" key="1">
    <source>
        <dbReference type="ARBA" id="ARBA00004123"/>
    </source>
</evidence>
<evidence type="ECO:0000259" key="9">
    <source>
        <dbReference type="Pfam" id="PF25065"/>
    </source>
</evidence>
<dbReference type="GO" id="GO:0003712">
    <property type="term" value="F:transcription coregulator activity"/>
    <property type="evidence" value="ECO:0007669"/>
    <property type="project" value="UniProtKB-UniRule"/>
</dbReference>
<evidence type="ECO:0000256" key="5">
    <source>
        <dbReference type="ARBA" id="ARBA00023163"/>
    </source>
</evidence>
<comment type="similarity">
    <text evidence="2 7">Belongs to the Mediator complex subunit 14 family.</text>
</comment>